<dbReference type="AlphaFoldDB" id="A0A024GC01"/>
<feature type="region of interest" description="Disordered" evidence="6">
    <location>
        <begin position="1"/>
        <end position="51"/>
    </location>
</feature>
<dbReference type="InterPro" id="IPR052035">
    <property type="entry name" value="ZnF_BED_domain_contain"/>
</dbReference>
<dbReference type="InParanoid" id="A0A024GC01"/>
<evidence type="ECO:0000256" key="6">
    <source>
        <dbReference type="SAM" id="MobiDB-lite"/>
    </source>
</evidence>
<sequence length="1025" mass="115913">MDISTHRTTSTTPNSIESNEDLCFASGTPGPPENFYDNSTSSYPPDRDLSEGAQLAPRSVLSAVTSNDVHSLQMTEEKDENYSADSNNNGSNGTVSAVYKWYEIDSDFHTKRREESHTAHCKLCKQQGKLLRKSVVRFSKSVTSNLWRHLKENHPEVYAKHAREKKTIQMHRIVNAKRSRKKRKTESRNDLHVFDLDNDANGDTSGLVDADLANGSSTRRVKGHEHDLRLRSLYHDYAATLVSADPNTILKDLTHMNRLPNTADSISLHSHAHLNQLGKIREAVGRFCLHERVPLNVLRGSSFRDMLVECMAPQITCTDEIYSTIDDRNSRYITALQQNFYENIAELSRKINDQAMIDSQLNKILHLVLTECTFANYSETNTPSHSNDSFLALFATGLDQSFNLFRRCLRVTQLHSIREGNIMDENGHDTEHVVSEMITAVDHINLASDGTCPQLLFKNVQAQSEVAKILCKNQHVTLVSTITSALQNTVIMSLNGVTYEEEQNERSFDGNPLFPVPFFNAECQHSASQKRDQVCDLGSAGTSKAKLTKLVKKLFYLFEQIQCCAEARNYLRNEASAEVEHILSHKISMVAPTVENLPQIVVILTRLAPRIMNSEKTLENIFKVSEVENDVMDWFFSEKDWSSTFYLHSILKPFHDSVMKMKAEKFVVSSLLIPTIYTIIEKVESLKLDSVKWVADESFHRTFPDKDLLSEIAAFKDLLNQNLRNMFGFFFKVPSVDWSSMRRHSFDLFWVATLLDPRTRPFIVKGPIPAHEFWDLVKTQATDLVLALKAKTSEGDMLMTITDTHCSEGEDISQDQDSHQKKAKLNRGIPSASGMEDRDPDSLKSLMDGMWDDALQATLTTHEDGTLGTGASKNTNGQHPSSIEVAKSNNLLEVEISYYKEENYLSLKENPLAMWAQMRVEYPLLATLARYVLSIPNDCTLEDILSHDSGTDSIRTANMCTPFSLYQWRDSLAKDSTDQVGIMDTNDFEQFLCASINLRLTDRGETASEAMSITKSNKQQPWMSV</sequence>
<keyword evidence="8" id="KW-1185">Reference proteome</keyword>
<feature type="region of interest" description="Disordered" evidence="6">
    <location>
        <begin position="808"/>
        <end position="843"/>
    </location>
</feature>
<evidence type="ECO:0000256" key="4">
    <source>
        <dbReference type="ARBA" id="ARBA00022833"/>
    </source>
</evidence>
<protein>
    <submittedName>
        <fullName evidence="7">Uncharacterized protein</fullName>
    </submittedName>
</protein>
<evidence type="ECO:0000256" key="1">
    <source>
        <dbReference type="ARBA" id="ARBA00004123"/>
    </source>
</evidence>
<keyword evidence="4" id="KW-0862">Zinc</keyword>
<evidence type="ECO:0000256" key="5">
    <source>
        <dbReference type="ARBA" id="ARBA00023242"/>
    </source>
</evidence>
<keyword evidence="3" id="KW-0863">Zinc-finger</keyword>
<dbReference type="SUPFAM" id="SSF53098">
    <property type="entry name" value="Ribonuclease H-like"/>
    <property type="match status" value="1"/>
</dbReference>
<keyword evidence="2" id="KW-0479">Metal-binding</keyword>
<evidence type="ECO:0000256" key="3">
    <source>
        <dbReference type="ARBA" id="ARBA00022771"/>
    </source>
</evidence>
<feature type="region of interest" description="Disordered" evidence="6">
    <location>
        <begin position="863"/>
        <end position="882"/>
    </location>
</feature>
<comment type="subcellular location">
    <subcellularLocation>
        <location evidence="1">Nucleus</location>
    </subcellularLocation>
</comment>
<dbReference type="OrthoDB" id="1607513at2759"/>
<feature type="compositionally biased region" description="Polar residues" evidence="6">
    <location>
        <begin position="869"/>
        <end position="882"/>
    </location>
</feature>
<organism evidence="7 8">
    <name type="scientific">Albugo candida</name>
    <dbReference type="NCBI Taxonomy" id="65357"/>
    <lineage>
        <taxon>Eukaryota</taxon>
        <taxon>Sar</taxon>
        <taxon>Stramenopiles</taxon>
        <taxon>Oomycota</taxon>
        <taxon>Peronosporomycetes</taxon>
        <taxon>Albuginales</taxon>
        <taxon>Albuginaceae</taxon>
        <taxon>Albugo</taxon>
    </lineage>
</organism>
<dbReference type="InterPro" id="IPR012337">
    <property type="entry name" value="RNaseH-like_sf"/>
</dbReference>
<feature type="compositionally biased region" description="Polar residues" evidence="6">
    <location>
        <begin position="1"/>
        <end position="17"/>
    </location>
</feature>
<dbReference type="GO" id="GO:0005634">
    <property type="term" value="C:nucleus"/>
    <property type="evidence" value="ECO:0007669"/>
    <property type="project" value="UniProtKB-SubCell"/>
</dbReference>
<dbReference type="EMBL" id="CAIX01000065">
    <property type="protein sequence ID" value="CCI44289.1"/>
    <property type="molecule type" value="Genomic_DNA"/>
</dbReference>
<comment type="caution">
    <text evidence="7">The sequence shown here is derived from an EMBL/GenBank/DDBJ whole genome shotgun (WGS) entry which is preliminary data.</text>
</comment>
<evidence type="ECO:0000313" key="7">
    <source>
        <dbReference type="EMBL" id="CCI44289.1"/>
    </source>
</evidence>
<reference evidence="7 8" key="1">
    <citation type="submission" date="2012-05" db="EMBL/GenBank/DDBJ databases">
        <title>Recombination and specialization in a pathogen metapopulation.</title>
        <authorList>
            <person name="Gardiner A."/>
            <person name="Kemen E."/>
            <person name="Schultz-Larsen T."/>
            <person name="MacLean D."/>
            <person name="Van Oosterhout C."/>
            <person name="Jones J.D.G."/>
        </authorList>
    </citation>
    <scope>NUCLEOTIDE SEQUENCE [LARGE SCALE GENOMIC DNA]</scope>
    <source>
        <strain evidence="7 8">Ac Nc2</strain>
    </source>
</reference>
<keyword evidence="5" id="KW-0539">Nucleus</keyword>
<proteinExistence type="predicted"/>
<accession>A0A024GC01</accession>
<dbReference type="GO" id="GO:0008270">
    <property type="term" value="F:zinc ion binding"/>
    <property type="evidence" value="ECO:0007669"/>
    <property type="project" value="UniProtKB-KW"/>
</dbReference>
<name>A0A024GC01_9STRA</name>
<evidence type="ECO:0000313" key="8">
    <source>
        <dbReference type="Proteomes" id="UP000053237"/>
    </source>
</evidence>
<dbReference type="Proteomes" id="UP000053237">
    <property type="component" value="Unassembled WGS sequence"/>
</dbReference>
<dbReference type="PANTHER" id="PTHR46481">
    <property type="entry name" value="ZINC FINGER BED DOMAIN-CONTAINING PROTEIN 4"/>
    <property type="match status" value="1"/>
</dbReference>
<gene>
    <name evidence="7" type="ORF">BN9_050730</name>
</gene>
<dbReference type="PANTHER" id="PTHR46481:SF10">
    <property type="entry name" value="ZINC FINGER BED DOMAIN-CONTAINING PROTEIN 39"/>
    <property type="match status" value="1"/>
</dbReference>
<evidence type="ECO:0000256" key="2">
    <source>
        <dbReference type="ARBA" id="ARBA00022723"/>
    </source>
</evidence>